<evidence type="ECO:0000259" key="3">
    <source>
        <dbReference type="Pfam" id="PF00685"/>
    </source>
</evidence>
<evidence type="ECO:0000256" key="1">
    <source>
        <dbReference type="ARBA" id="ARBA00005771"/>
    </source>
</evidence>
<organism evidence="4 5">
    <name type="scientific">Pyrocoelia pectoralis</name>
    <dbReference type="NCBI Taxonomy" id="417401"/>
    <lineage>
        <taxon>Eukaryota</taxon>
        <taxon>Metazoa</taxon>
        <taxon>Ecdysozoa</taxon>
        <taxon>Arthropoda</taxon>
        <taxon>Hexapoda</taxon>
        <taxon>Insecta</taxon>
        <taxon>Pterygota</taxon>
        <taxon>Neoptera</taxon>
        <taxon>Endopterygota</taxon>
        <taxon>Coleoptera</taxon>
        <taxon>Polyphaga</taxon>
        <taxon>Elateriformia</taxon>
        <taxon>Elateroidea</taxon>
        <taxon>Lampyridae</taxon>
        <taxon>Lampyrinae</taxon>
        <taxon>Pyrocoelia</taxon>
    </lineage>
</organism>
<evidence type="ECO:0000313" key="4">
    <source>
        <dbReference type="EMBL" id="KAK5638156.1"/>
    </source>
</evidence>
<keyword evidence="5" id="KW-1185">Reference proteome</keyword>
<dbReference type="Proteomes" id="UP001329430">
    <property type="component" value="Chromosome 10"/>
</dbReference>
<name>A0AAN7V2S7_9COLE</name>
<accession>A0AAN7V2S7</accession>
<keyword evidence="2" id="KW-0808">Transferase</keyword>
<evidence type="ECO:0000313" key="5">
    <source>
        <dbReference type="Proteomes" id="UP001329430"/>
    </source>
</evidence>
<dbReference type="SUPFAM" id="SSF52540">
    <property type="entry name" value="P-loop containing nucleoside triphosphate hydrolases"/>
    <property type="match status" value="1"/>
</dbReference>
<protein>
    <recommendedName>
        <fullName evidence="3">Sulfotransferase domain-containing protein</fullName>
    </recommendedName>
</protein>
<comment type="caution">
    <text evidence="4">The sequence shown here is derived from an EMBL/GenBank/DDBJ whole genome shotgun (WGS) entry which is preliminary data.</text>
</comment>
<dbReference type="Pfam" id="PF00685">
    <property type="entry name" value="Sulfotransfer_1"/>
    <property type="match status" value="1"/>
</dbReference>
<dbReference type="PANTHER" id="PTHR11783">
    <property type="entry name" value="SULFOTRANSFERASE SULT"/>
    <property type="match status" value="1"/>
</dbReference>
<feature type="domain" description="Sulfotransferase" evidence="3">
    <location>
        <begin position="59"/>
        <end position="313"/>
    </location>
</feature>
<dbReference type="AlphaFoldDB" id="A0AAN7V2S7"/>
<reference evidence="4 5" key="1">
    <citation type="journal article" date="2024" name="Insects">
        <title>An Improved Chromosome-Level Genome Assembly of the Firefly Pyrocoelia pectoralis.</title>
        <authorList>
            <person name="Fu X."/>
            <person name="Meyer-Rochow V.B."/>
            <person name="Ballantyne L."/>
            <person name="Zhu X."/>
        </authorList>
    </citation>
    <scope>NUCLEOTIDE SEQUENCE [LARGE SCALE GENOMIC DNA]</scope>
    <source>
        <strain evidence="4">XCY_ONT2</strain>
    </source>
</reference>
<dbReference type="Gene3D" id="3.40.50.300">
    <property type="entry name" value="P-loop containing nucleotide triphosphate hydrolases"/>
    <property type="match status" value="1"/>
</dbReference>
<comment type="similarity">
    <text evidence="1">Belongs to the sulfotransferase 1 family.</text>
</comment>
<proteinExistence type="inferred from homology"/>
<evidence type="ECO:0000256" key="2">
    <source>
        <dbReference type="ARBA" id="ARBA00022679"/>
    </source>
</evidence>
<dbReference type="EMBL" id="JAVRBK010000010">
    <property type="protein sequence ID" value="KAK5638156.1"/>
    <property type="molecule type" value="Genomic_DNA"/>
</dbReference>
<dbReference type="GO" id="GO:0008146">
    <property type="term" value="F:sulfotransferase activity"/>
    <property type="evidence" value="ECO:0007669"/>
    <property type="project" value="InterPro"/>
</dbReference>
<gene>
    <name evidence="4" type="ORF">RI129_012451</name>
</gene>
<dbReference type="InterPro" id="IPR027417">
    <property type="entry name" value="P-loop_NTPase"/>
</dbReference>
<sequence length="325" mass="38502">MFNHRKTEIADDEVGKIIKRDLTNDIIDGYLLFGEDRVCLPKYYEEREAEIENFEIRNDDVIVASFPRTGTTWTQEMVWLLKNDLDYEGAKMDINDRFPFFELPETCNRNCKQLYDELRNKSGTRFLKTHHSFSLLPKQIRDGSRTPKIIFLMRNPKDAFLSYHHVGLCALGWRANREDFAKVYLADKVLFGPYWKKVHGYWNMRHLPNLLILKYEEMIKDLRSVVQKTCAFLEKKPLSEEQLEKLCTHLSFKSMKSNPAVNFQQLIDDRKPYNPTINGSFIRSGKVQGYKEEMSPKLISEFDEWIKKNIENTDFDERYAYFGEV</sequence>
<dbReference type="InterPro" id="IPR000863">
    <property type="entry name" value="Sulfotransferase_dom"/>
</dbReference>